<evidence type="ECO:0000313" key="2">
    <source>
        <dbReference type="Proteomes" id="UP000756132"/>
    </source>
</evidence>
<dbReference type="Proteomes" id="UP000756132">
    <property type="component" value="Chromosome 5"/>
</dbReference>
<dbReference type="GeneID" id="71985767"/>
<dbReference type="AlphaFoldDB" id="A0A9Q8LH98"/>
<reference evidence="1" key="1">
    <citation type="submission" date="2021-12" db="EMBL/GenBank/DDBJ databases">
        <authorList>
            <person name="Zaccaron A."/>
            <person name="Stergiopoulos I."/>
        </authorList>
    </citation>
    <scope>NUCLEOTIDE SEQUENCE</scope>
    <source>
        <strain evidence="1">Race5_Kim</strain>
    </source>
</reference>
<dbReference type="OrthoDB" id="3946475at2759"/>
<proteinExistence type="predicted"/>
<dbReference type="EMBL" id="CP090167">
    <property type="protein sequence ID" value="UJO17382.1"/>
    <property type="molecule type" value="Genomic_DNA"/>
</dbReference>
<evidence type="ECO:0000313" key="1">
    <source>
        <dbReference type="EMBL" id="UJO17382.1"/>
    </source>
</evidence>
<sequence>MSHFPSKLSSKTEVATVECCKHVEGVLDRSGALRKNQYRAKLPFGGVSQAFSHEVHCPICAQIYAYWQLRRLRWRPYPKSLTEGDREEGNSREYADYYDEVYHPVRFENADGSTRNYNNCFFELRPREFGEAHHVLIACLLVRNQDREDPDIDQDIQINVICSSEDDGVRDLFDWYGIPKKPKENQDTAGLDRSSHIIATAFRAADYTSHTYRKYKAISPHERVYESQHQLFNMLSDRLDTYRGSDDDGPRRSDLHKSYFGTSYAAKFWLNRYLMLTNQGKLPKPADIERMAIIHVRRWAKSPVGRVMNDIVLKHVIESIVSANQRAAQAGEACFSHIVLYGDFWRVDFDKLRKDVELVPGGPKLKLILLSSPWPRERRDGSRLVVREDEPDPYCRELWNKFRDQDYDNIPTQVKVFAIWRAFRNRYQHKACMIGHRSGFIEGAAFIGLPVFYLNNERDKLRGDPGPGDLLWKLMDGAPGTLGRLRELGDAMHTFIAIETLKDDIDGANEVERYQNQRRREKSPLSQTPKKDLIVDDRYKYELMAALFMFMCCDFSPRDDDDEEVRKDDPAWLVRVHMMHDKAPTLHELRRAGEAKAAEFFLHAENFVESMLQKPEFDARTQGCGTLSQEVIDRLEQAREILTDFQDDRENDELAENFLGLWRSYNRGHPLSGQEWLRRRYRYAINKPGTELECLTSLQPGWVQAHERAA</sequence>
<dbReference type="KEGG" id="ffu:CLAFUR5_05889"/>
<protein>
    <submittedName>
        <fullName evidence="1">Uncharacterized protein</fullName>
    </submittedName>
</protein>
<organism evidence="1 2">
    <name type="scientific">Passalora fulva</name>
    <name type="common">Tomato leaf mold</name>
    <name type="synonym">Cladosporium fulvum</name>
    <dbReference type="NCBI Taxonomy" id="5499"/>
    <lineage>
        <taxon>Eukaryota</taxon>
        <taxon>Fungi</taxon>
        <taxon>Dikarya</taxon>
        <taxon>Ascomycota</taxon>
        <taxon>Pezizomycotina</taxon>
        <taxon>Dothideomycetes</taxon>
        <taxon>Dothideomycetidae</taxon>
        <taxon>Mycosphaerellales</taxon>
        <taxon>Mycosphaerellaceae</taxon>
        <taxon>Fulvia</taxon>
    </lineage>
</organism>
<accession>A0A9Q8LH98</accession>
<gene>
    <name evidence="1" type="ORF">CLAFUR5_05889</name>
</gene>
<keyword evidence="2" id="KW-1185">Reference proteome</keyword>
<name>A0A9Q8LH98_PASFU</name>
<reference evidence="1" key="2">
    <citation type="journal article" date="2022" name="Microb. Genom.">
        <title>A chromosome-scale genome assembly of the tomato pathogen Cladosporium fulvum reveals a compartmentalized genome architecture and the presence of a dispensable chromosome.</title>
        <authorList>
            <person name="Zaccaron A.Z."/>
            <person name="Chen L.H."/>
            <person name="Samaras A."/>
            <person name="Stergiopoulos I."/>
        </authorList>
    </citation>
    <scope>NUCLEOTIDE SEQUENCE</scope>
    <source>
        <strain evidence="1">Race5_Kim</strain>
    </source>
</reference>
<dbReference type="RefSeq" id="XP_047761748.1">
    <property type="nucleotide sequence ID" value="XM_047905037.1"/>
</dbReference>